<reference evidence="1" key="1">
    <citation type="submission" date="2023-04" db="EMBL/GenBank/DDBJ databases">
        <title>Draft Genome sequencing of Naganishia species isolated from polar environments using Oxford Nanopore Technology.</title>
        <authorList>
            <person name="Leo P."/>
            <person name="Venkateswaran K."/>
        </authorList>
    </citation>
    <scope>NUCLEOTIDE SEQUENCE</scope>
    <source>
        <strain evidence="1">MNA-CCFEE 5262</strain>
    </source>
</reference>
<gene>
    <name evidence="1" type="ORF">QFC20_000616</name>
</gene>
<protein>
    <submittedName>
        <fullName evidence="1">Uncharacterized protein</fullName>
    </submittedName>
</protein>
<evidence type="ECO:0000313" key="1">
    <source>
        <dbReference type="EMBL" id="KAJ9116682.1"/>
    </source>
</evidence>
<accession>A0ACC2X085</accession>
<keyword evidence="2" id="KW-1185">Reference proteome</keyword>
<sequence>MYYYLSFLRPPPKTASPADGITITPQIANDLRTELKEDTPTDIHYTWQRIPAISPTHTTPSAKLTTYNPPVNTYKPLSIPLPAAARPGETWRLGLFAPPARAVQGSLDTLDAHICGVWSEAIGITAPRQKSGNGTGKQTRVFREWRIPHVRDVIEPPVAPRVLRIVEQTSFDLDKPLITSYLDRLGATQARTRIVELGAGTGLVSFALASALRTSYRTTAQQGAASARYDIYATDLESAESKEEMQVTVHSEVLDWEESLPSWVHTADGDRTSVDLIIAADVTYNTASFPALVNTLSALLNSHTSAETPPPLLLLAYKERDPSERELVAHGAGARHVVADGGCDTGT</sequence>
<organism evidence="1 2">
    <name type="scientific">Naganishia adeliensis</name>
    <dbReference type="NCBI Taxonomy" id="92952"/>
    <lineage>
        <taxon>Eukaryota</taxon>
        <taxon>Fungi</taxon>
        <taxon>Dikarya</taxon>
        <taxon>Basidiomycota</taxon>
        <taxon>Agaricomycotina</taxon>
        <taxon>Tremellomycetes</taxon>
        <taxon>Filobasidiales</taxon>
        <taxon>Filobasidiaceae</taxon>
        <taxon>Naganishia</taxon>
    </lineage>
</organism>
<dbReference type="EMBL" id="JASBWS010000003">
    <property type="protein sequence ID" value="KAJ9116682.1"/>
    <property type="molecule type" value="Genomic_DNA"/>
</dbReference>
<comment type="caution">
    <text evidence="1">The sequence shown here is derived from an EMBL/GenBank/DDBJ whole genome shotgun (WGS) entry which is preliminary data.</text>
</comment>
<proteinExistence type="predicted"/>
<dbReference type="Proteomes" id="UP001230649">
    <property type="component" value="Unassembled WGS sequence"/>
</dbReference>
<evidence type="ECO:0000313" key="2">
    <source>
        <dbReference type="Proteomes" id="UP001230649"/>
    </source>
</evidence>
<name>A0ACC2X085_9TREE</name>